<evidence type="ECO:0000313" key="3">
    <source>
        <dbReference type="Proteomes" id="UP001169990"/>
    </source>
</evidence>
<name>A0AAW7LEC1_BIFBR</name>
<protein>
    <recommendedName>
        <fullName evidence="4">Large polyvalent protein associated domain-containing protein</fullName>
    </recommendedName>
</protein>
<gene>
    <name evidence="2" type="ORF">DC496_02140</name>
</gene>
<accession>A0AAW7LEC1</accession>
<dbReference type="Proteomes" id="UP001169990">
    <property type="component" value="Unassembled WGS sequence"/>
</dbReference>
<organism evidence="2 3">
    <name type="scientific">Bifidobacterium breve</name>
    <dbReference type="NCBI Taxonomy" id="1685"/>
    <lineage>
        <taxon>Bacteria</taxon>
        <taxon>Bacillati</taxon>
        <taxon>Actinomycetota</taxon>
        <taxon>Actinomycetes</taxon>
        <taxon>Bifidobacteriales</taxon>
        <taxon>Bifidobacteriaceae</taxon>
        <taxon>Bifidobacterium</taxon>
    </lineage>
</organism>
<comment type="caution">
    <text evidence="2">The sequence shown here is derived from an EMBL/GenBank/DDBJ whole genome shotgun (WGS) entry which is preliminary data.</text>
</comment>
<evidence type="ECO:0000313" key="2">
    <source>
        <dbReference type="EMBL" id="MDN4187199.1"/>
    </source>
</evidence>
<sequence>MNPYGVRRSIRQPTANRGRGSRTPSKRSEYTTAPASCRKRKTGERTTVNDAALLDSLHAALRNPDLAWYAEFHAGESIVAGYLDSLTDPYGDDAIQVPEGWFRYSVVTREGDHSLPWMEHWNECEYSITHHIDWNAKGYTPYDLYCTQDLTDMIADGSLASIREDARTIFKDRSLTDDYLFANSIWPEPELLGLVDDLTGRAGRNL</sequence>
<evidence type="ECO:0000256" key="1">
    <source>
        <dbReference type="SAM" id="MobiDB-lite"/>
    </source>
</evidence>
<proteinExistence type="predicted"/>
<dbReference type="EMBL" id="QELD01000003">
    <property type="protein sequence ID" value="MDN4187199.1"/>
    <property type="molecule type" value="Genomic_DNA"/>
</dbReference>
<reference evidence="2" key="2">
    <citation type="journal article" date="2022" name="3 Biotech.">
        <title>Isomaltooligosaccharides utilization and genomic characterization of human infant anti-inflammatory Bifidobacterium longum and Bifidobacterium breve strains.</title>
        <authorList>
            <person name="Sharma S."/>
            <person name="Singh S."/>
            <person name="Chaudhary V."/>
            <person name="Mantri S."/>
            <person name="Chander A."/>
            <person name="Maurya R."/>
            <person name="Rajarammohan S."/>
            <person name="Singh R.P."/>
            <person name="Rishi P."/>
            <person name="Bishnoi M."/>
            <person name="Bhadada S.K."/>
            <person name="Kondepudi K.K."/>
        </authorList>
    </citation>
    <scope>NUCLEOTIDE SEQUENCE</scope>
    <source>
        <strain evidence="2">Bif11</strain>
    </source>
</reference>
<reference evidence="2" key="1">
    <citation type="submission" date="2018-05" db="EMBL/GenBank/DDBJ databases">
        <authorList>
            <person name="Kondepudi K.K."/>
            <person name="Singh S."/>
            <person name="Chaudhry V."/>
            <person name="Mantri S."/>
            <person name="Bhadada S."/>
            <person name="Bishnoi M."/>
            <person name="Kaur J."/>
            <person name="Sharma S."/>
            <person name="Bhatia R."/>
        </authorList>
    </citation>
    <scope>NUCLEOTIDE SEQUENCE</scope>
    <source>
        <strain evidence="2">Bif11</strain>
    </source>
</reference>
<feature type="region of interest" description="Disordered" evidence="1">
    <location>
        <begin position="1"/>
        <end position="44"/>
    </location>
</feature>
<evidence type="ECO:0008006" key="4">
    <source>
        <dbReference type="Google" id="ProtNLM"/>
    </source>
</evidence>
<dbReference type="AlphaFoldDB" id="A0AAW7LEC1"/>